<dbReference type="Gene3D" id="3.40.710.10">
    <property type="entry name" value="DD-peptidase/beta-lactamase superfamily"/>
    <property type="match status" value="1"/>
</dbReference>
<feature type="domain" description="Beta-lactamase-related" evidence="1">
    <location>
        <begin position="44"/>
        <end position="365"/>
    </location>
</feature>
<proteinExistence type="predicted"/>
<accession>A0A2S1LJE6</accession>
<sequence>MDIMKYIMIKVLFLSVLLLSMFTANVDAQYVTLNGHDVSVSSLDRFILNEIDSKEIPAISIAIINDGKIVYQKNAGVKDFITNKSVDENSIFEAASLSKTVFAYFVMKLVDRGILDLDKPLYKYMIYKDIENDNRYKNITARMVLDHTSGLPNWRTSDFADPKRNFKEGDLYLKFNPGSAYSYSGEGYYFLSKVIAKLTKTDLTTLDNLFQKEVALPLNLQHSWFSINNFIVDHKVTGYMNKKAVIRWPGSLPDLNSKTFGAAGGLHTDAGSYAKFLIALMNGKGLSKKSVNEMFKFQVRLDQNKDYDGDIGWGLGIGIRPGVNGFDYNHRGNNGNFQSYYLINEKDRSGYVFFVSCDKGAEFNERLKKL</sequence>
<dbReference type="Proteomes" id="UP000244677">
    <property type="component" value="Chromosome"/>
</dbReference>
<dbReference type="PANTHER" id="PTHR43283">
    <property type="entry name" value="BETA-LACTAMASE-RELATED"/>
    <property type="match status" value="1"/>
</dbReference>
<dbReference type="Pfam" id="PF00144">
    <property type="entry name" value="Beta-lactamase"/>
    <property type="match status" value="1"/>
</dbReference>
<organism evidence="2 3">
    <name type="scientific">Flavobacterium kingsejongi</name>
    <dbReference type="NCBI Taxonomy" id="1678728"/>
    <lineage>
        <taxon>Bacteria</taxon>
        <taxon>Pseudomonadati</taxon>
        <taxon>Bacteroidota</taxon>
        <taxon>Flavobacteriia</taxon>
        <taxon>Flavobacteriales</taxon>
        <taxon>Flavobacteriaceae</taxon>
        <taxon>Flavobacterium</taxon>
    </lineage>
</organism>
<evidence type="ECO:0000313" key="2">
    <source>
        <dbReference type="EMBL" id="AWG23858.1"/>
    </source>
</evidence>
<dbReference type="InterPro" id="IPR050789">
    <property type="entry name" value="Diverse_Enzym_Activities"/>
</dbReference>
<evidence type="ECO:0000259" key="1">
    <source>
        <dbReference type="Pfam" id="PF00144"/>
    </source>
</evidence>
<dbReference type="KEGG" id="fki:FK004_00780"/>
<gene>
    <name evidence="2" type="ORF">FK004_00780</name>
</gene>
<name>A0A2S1LJE6_9FLAO</name>
<evidence type="ECO:0000313" key="3">
    <source>
        <dbReference type="Proteomes" id="UP000244677"/>
    </source>
</evidence>
<dbReference type="AlphaFoldDB" id="A0A2S1LJE6"/>
<dbReference type="InterPro" id="IPR012338">
    <property type="entry name" value="Beta-lactam/transpept-like"/>
</dbReference>
<dbReference type="SUPFAM" id="SSF56601">
    <property type="entry name" value="beta-lactamase/transpeptidase-like"/>
    <property type="match status" value="1"/>
</dbReference>
<reference evidence="2 3" key="1">
    <citation type="submission" date="2017-04" db="EMBL/GenBank/DDBJ databases">
        <title>Complete genome sequence of Flavobacterium kingsejong AJ004.</title>
        <authorList>
            <person name="Lee P.C."/>
        </authorList>
    </citation>
    <scope>NUCLEOTIDE SEQUENCE [LARGE SCALE GENOMIC DNA]</scope>
    <source>
        <strain evidence="2 3">AJ004</strain>
    </source>
</reference>
<keyword evidence="3" id="KW-1185">Reference proteome</keyword>
<dbReference type="PANTHER" id="PTHR43283:SF18">
    <property type="match status" value="1"/>
</dbReference>
<dbReference type="InterPro" id="IPR001466">
    <property type="entry name" value="Beta-lactam-related"/>
</dbReference>
<protein>
    <recommendedName>
        <fullName evidence="1">Beta-lactamase-related domain-containing protein</fullName>
    </recommendedName>
</protein>
<dbReference type="EMBL" id="CP020919">
    <property type="protein sequence ID" value="AWG23858.1"/>
    <property type="molecule type" value="Genomic_DNA"/>
</dbReference>